<evidence type="ECO:0000313" key="2">
    <source>
        <dbReference type="EMBL" id="SCA57206.1"/>
    </source>
</evidence>
<name>A0A1C3RIV3_9PROT</name>
<keyword evidence="1" id="KW-1133">Transmembrane helix</keyword>
<evidence type="ECO:0000256" key="1">
    <source>
        <dbReference type="SAM" id="Phobius"/>
    </source>
</evidence>
<gene>
    <name evidence="2" type="ORF">MTBPR1_40229</name>
</gene>
<dbReference type="RefSeq" id="WP_069189241.1">
    <property type="nucleotide sequence ID" value="NZ_FLYE01000034.1"/>
</dbReference>
<dbReference type="EMBL" id="FLYE01000034">
    <property type="protein sequence ID" value="SCA57206.1"/>
    <property type="molecule type" value="Genomic_DNA"/>
</dbReference>
<keyword evidence="3" id="KW-1185">Reference proteome</keyword>
<accession>A0A1C3RIV3</accession>
<feature type="transmembrane region" description="Helical" evidence="1">
    <location>
        <begin position="33"/>
        <end position="56"/>
    </location>
</feature>
<protein>
    <submittedName>
        <fullName evidence="2">Uncharacterized protein</fullName>
    </submittedName>
</protein>
<dbReference type="Proteomes" id="UP000231658">
    <property type="component" value="Unassembled WGS sequence"/>
</dbReference>
<sequence>MLTHIRDDNLRLILAPQEKEYIEEQYEYHQTSLIYCITSIVGLFFYAQLSPLILVINKQAYGVLMTFGFLWVIVAFCALLMFIPILLKVLKYKKLIAEQKVFLQKYNRSL</sequence>
<feature type="transmembrane region" description="Helical" evidence="1">
    <location>
        <begin position="68"/>
        <end position="90"/>
    </location>
</feature>
<reference evidence="2 3" key="1">
    <citation type="submission" date="2016-07" db="EMBL/GenBank/DDBJ databases">
        <authorList>
            <person name="Lefevre C.T."/>
        </authorList>
    </citation>
    <scope>NUCLEOTIDE SEQUENCE [LARGE SCALE GENOMIC DNA]</scope>
    <source>
        <strain evidence="2">PR1</strain>
    </source>
</reference>
<proteinExistence type="predicted"/>
<evidence type="ECO:0000313" key="3">
    <source>
        <dbReference type="Proteomes" id="UP000231658"/>
    </source>
</evidence>
<keyword evidence="1" id="KW-0812">Transmembrane</keyword>
<dbReference type="OrthoDB" id="9937103at2"/>
<dbReference type="AlphaFoldDB" id="A0A1C3RIV3"/>
<dbReference type="STRING" id="1867952.MTBPR1_40229"/>
<keyword evidence="1" id="KW-0472">Membrane</keyword>
<organism evidence="2 3">
    <name type="scientific">Candidatus Terasakiella magnetica</name>
    <dbReference type="NCBI Taxonomy" id="1867952"/>
    <lineage>
        <taxon>Bacteria</taxon>
        <taxon>Pseudomonadati</taxon>
        <taxon>Pseudomonadota</taxon>
        <taxon>Alphaproteobacteria</taxon>
        <taxon>Rhodospirillales</taxon>
        <taxon>Terasakiellaceae</taxon>
        <taxon>Terasakiella</taxon>
    </lineage>
</organism>